<dbReference type="Proteomes" id="UP000271241">
    <property type="component" value="Unassembled WGS sequence"/>
</dbReference>
<feature type="binding site" description="axial binding residue" evidence="8">
    <location>
        <position position="133"/>
    </location>
    <ligand>
        <name>heme</name>
        <dbReference type="ChEBI" id="CHEBI:30413"/>
    </ligand>
    <ligandPart>
        <name>Fe</name>
        <dbReference type="ChEBI" id="CHEBI:18248"/>
    </ligandPart>
</feature>
<keyword evidence="3 8" id="KW-0349">Heme</keyword>
<dbReference type="InterPro" id="IPR050121">
    <property type="entry name" value="Cytochrome_P450_monoxygenase"/>
</dbReference>
<dbReference type="InterPro" id="IPR036396">
    <property type="entry name" value="Cyt_P450_sf"/>
</dbReference>
<keyword evidence="11" id="KW-1185">Reference proteome</keyword>
<sequence>LSRTLHMLINHPEHMQRLYEELLEAIPSEDCQISHADVQDLPYLNAVLHEGLRIRSVAAGSFPRLVPPGGADYNGYYVPEGTVSVSFIFAMHHEESVYKDACAFQPERWLGQKEEVEELKKSLFAFSFGARACAGRRLAWLELRTALASIVRRYNFEELPGQDMAPRNRFALVPAGNQLLVRLHRRSQSCK</sequence>
<feature type="non-terminal residue" evidence="10">
    <location>
        <position position="1"/>
    </location>
</feature>
<organism evidence="10 11">
    <name type="scientific">Thamnocephalis sphaerospora</name>
    <dbReference type="NCBI Taxonomy" id="78915"/>
    <lineage>
        <taxon>Eukaryota</taxon>
        <taxon>Fungi</taxon>
        <taxon>Fungi incertae sedis</taxon>
        <taxon>Zoopagomycota</taxon>
        <taxon>Zoopagomycotina</taxon>
        <taxon>Zoopagomycetes</taxon>
        <taxon>Zoopagales</taxon>
        <taxon>Sigmoideomycetaceae</taxon>
        <taxon>Thamnocephalis</taxon>
    </lineage>
</organism>
<keyword evidence="5 9" id="KW-0560">Oxidoreductase</keyword>
<keyword evidence="4 8" id="KW-0479">Metal-binding</keyword>
<dbReference type="PRINTS" id="PR00385">
    <property type="entry name" value="P450"/>
</dbReference>
<dbReference type="Pfam" id="PF00067">
    <property type="entry name" value="p450"/>
    <property type="match status" value="1"/>
</dbReference>
<accession>A0A4P9XJD5</accession>
<dbReference type="GO" id="GO:0020037">
    <property type="term" value="F:heme binding"/>
    <property type="evidence" value="ECO:0007669"/>
    <property type="project" value="InterPro"/>
</dbReference>
<evidence type="ECO:0000313" key="11">
    <source>
        <dbReference type="Proteomes" id="UP000271241"/>
    </source>
</evidence>
<dbReference type="GO" id="GO:0005506">
    <property type="term" value="F:iron ion binding"/>
    <property type="evidence" value="ECO:0007669"/>
    <property type="project" value="InterPro"/>
</dbReference>
<dbReference type="STRING" id="78915.A0A4P9XJD5"/>
<evidence type="ECO:0000313" key="10">
    <source>
        <dbReference type="EMBL" id="RKP05867.1"/>
    </source>
</evidence>
<comment type="cofactor">
    <cofactor evidence="1 8">
        <name>heme</name>
        <dbReference type="ChEBI" id="CHEBI:30413"/>
    </cofactor>
</comment>
<evidence type="ECO:0000256" key="7">
    <source>
        <dbReference type="ARBA" id="ARBA00023033"/>
    </source>
</evidence>
<dbReference type="AlphaFoldDB" id="A0A4P9XJD5"/>
<dbReference type="GO" id="GO:0016705">
    <property type="term" value="F:oxidoreductase activity, acting on paired donors, with incorporation or reduction of molecular oxygen"/>
    <property type="evidence" value="ECO:0007669"/>
    <property type="project" value="InterPro"/>
</dbReference>
<dbReference type="PANTHER" id="PTHR24305:SF29">
    <property type="entry name" value="BENZOATE-PARA-HYDROXYLASE"/>
    <property type="match status" value="1"/>
</dbReference>
<evidence type="ECO:0000256" key="4">
    <source>
        <dbReference type="ARBA" id="ARBA00022723"/>
    </source>
</evidence>
<comment type="similarity">
    <text evidence="2 9">Belongs to the cytochrome P450 family.</text>
</comment>
<keyword evidence="7 9" id="KW-0503">Monooxygenase</keyword>
<dbReference type="Gene3D" id="1.10.630.10">
    <property type="entry name" value="Cytochrome P450"/>
    <property type="match status" value="1"/>
</dbReference>
<keyword evidence="6 8" id="KW-0408">Iron</keyword>
<evidence type="ECO:0000256" key="3">
    <source>
        <dbReference type="ARBA" id="ARBA00022617"/>
    </source>
</evidence>
<dbReference type="PROSITE" id="PS00086">
    <property type="entry name" value="CYTOCHROME_P450"/>
    <property type="match status" value="1"/>
</dbReference>
<gene>
    <name evidence="10" type="ORF">THASP1DRAFT_19235</name>
</gene>
<evidence type="ECO:0000256" key="2">
    <source>
        <dbReference type="ARBA" id="ARBA00010617"/>
    </source>
</evidence>
<dbReference type="SUPFAM" id="SSF48264">
    <property type="entry name" value="Cytochrome P450"/>
    <property type="match status" value="1"/>
</dbReference>
<evidence type="ECO:0000256" key="5">
    <source>
        <dbReference type="ARBA" id="ARBA00023002"/>
    </source>
</evidence>
<dbReference type="PANTHER" id="PTHR24305">
    <property type="entry name" value="CYTOCHROME P450"/>
    <property type="match status" value="1"/>
</dbReference>
<dbReference type="GO" id="GO:0004497">
    <property type="term" value="F:monooxygenase activity"/>
    <property type="evidence" value="ECO:0007669"/>
    <property type="project" value="UniProtKB-KW"/>
</dbReference>
<dbReference type="OrthoDB" id="1470350at2759"/>
<evidence type="ECO:0000256" key="8">
    <source>
        <dbReference type="PIRSR" id="PIRSR602401-1"/>
    </source>
</evidence>
<evidence type="ECO:0000256" key="9">
    <source>
        <dbReference type="RuleBase" id="RU000461"/>
    </source>
</evidence>
<evidence type="ECO:0000256" key="1">
    <source>
        <dbReference type="ARBA" id="ARBA00001971"/>
    </source>
</evidence>
<protein>
    <submittedName>
        <fullName evidence="10">Cytochrome P450</fullName>
    </submittedName>
</protein>
<dbReference type="InterPro" id="IPR002401">
    <property type="entry name" value="Cyt_P450_E_grp-I"/>
</dbReference>
<proteinExistence type="inferred from homology"/>
<dbReference type="EMBL" id="KZ993011">
    <property type="protein sequence ID" value="RKP05867.1"/>
    <property type="molecule type" value="Genomic_DNA"/>
</dbReference>
<reference evidence="11" key="1">
    <citation type="journal article" date="2018" name="Nat. Microbiol.">
        <title>Leveraging single-cell genomics to expand the fungal tree of life.</title>
        <authorList>
            <person name="Ahrendt S.R."/>
            <person name="Quandt C.A."/>
            <person name="Ciobanu D."/>
            <person name="Clum A."/>
            <person name="Salamov A."/>
            <person name="Andreopoulos B."/>
            <person name="Cheng J.F."/>
            <person name="Woyke T."/>
            <person name="Pelin A."/>
            <person name="Henrissat B."/>
            <person name="Reynolds N.K."/>
            <person name="Benny G.L."/>
            <person name="Smith M.E."/>
            <person name="James T.Y."/>
            <person name="Grigoriev I.V."/>
        </authorList>
    </citation>
    <scope>NUCLEOTIDE SEQUENCE [LARGE SCALE GENOMIC DNA]</scope>
    <source>
        <strain evidence="11">RSA 1356</strain>
    </source>
</reference>
<evidence type="ECO:0000256" key="6">
    <source>
        <dbReference type="ARBA" id="ARBA00023004"/>
    </source>
</evidence>
<dbReference type="InterPro" id="IPR001128">
    <property type="entry name" value="Cyt_P450"/>
</dbReference>
<dbReference type="InterPro" id="IPR017972">
    <property type="entry name" value="Cyt_P450_CS"/>
</dbReference>
<name>A0A4P9XJD5_9FUNG</name>
<dbReference type="PRINTS" id="PR00463">
    <property type="entry name" value="EP450I"/>
</dbReference>